<keyword evidence="9" id="KW-1185">Reference proteome</keyword>
<feature type="compositionally biased region" description="Basic and acidic residues" evidence="6">
    <location>
        <begin position="98"/>
        <end position="120"/>
    </location>
</feature>
<dbReference type="PANTHER" id="PTHR11062:SF260">
    <property type="entry name" value="XYLOGLUCAN GALACTOSYLTRANSFERASE GT15-RELATED"/>
    <property type="match status" value="1"/>
</dbReference>
<evidence type="ECO:0000256" key="6">
    <source>
        <dbReference type="SAM" id="MobiDB-lite"/>
    </source>
</evidence>
<keyword evidence="5" id="KW-0333">Golgi apparatus</keyword>
<reference evidence="8 9" key="1">
    <citation type="submission" date="2016-09" db="EMBL/GenBank/DDBJ databases">
        <title>The draft genome of Dichanthelium oligosanthes: A C3 panicoid grass species.</title>
        <authorList>
            <person name="Studer A.J."/>
            <person name="Schnable J.C."/>
            <person name="Brutnell T.P."/>
        </authorList>
    </citation>
    <scope>NUCLEOTIDE SEQUENCE [LARGE SCALE GENOMIC DNA]</scope>
    <source>
        <strain evidence="9">cv. Kellogg 1175</strain>
        <tissue evidence="8">Leaf</tissue>
    </source>
</reference>
<feature type="region of interest" description="Disordered" evidence="6">
    <location>
        <begin position="147"/>
        <end position="176"/>
    </location>
</feature>
<evidence type="ECO:0000256" key="2">
    <source>
        <dbReference type="ARBA" id="ARBA00010271"/>
    </source>
</evidence>
<dbReference type="GO" id="GO:0000139">
    <property type="term" value="C:Golgi membrane"/>
    <property type="evidence" value="ECO:0007669"/>
    <property type="project" value="UniProtKB-SubCell"/>
</dbReference>
<keyword evidence="4" id="KW-0812">Transmembrane</keyword>
<proteinExistence type="inferred from homology"/>
<dbReference type="PANTHER" id="PTHR11062">
    <property type="entry name" value="EXOSTOSIN HEPARAN SULFATE GLYCOSYLTRANSFERASE -RELATED"/>
    <property type="match status" value="1"/>
</dbReference>
<keyword evidence="4" id="KW-0735">Signal-anchor</keyword>
<dbReference type="InterPro" id="IPR040911">
    <property type="entry name" value="Exostosin_GT47"/>
</dbReference>
<comment type="subcellular location">
    <subcellularLocation>
        <location evidence="1">Golgi apparatus membrane</location>
        <topology evidence="1">Single-pass type II membrane protein</topology>
    </subcellularLocation>
</comment>
<evidence type="ECO:0000313" key="8">
    <source>
        <dbReference type="EMBL" id="OEL18940.1"/>
    </source>
</evidence>
<evidence type="ECO:0000256" key="1">
    <source>
        <dbReference type="ARBA" id="ARBA00004323"/>
    </source>
</evidence>
<feature type="domain" description="Exostosin GT47" evidence="7">
    <location>
        <begin position="242"/>
        <end position="581"/>
    </location>
</feature>
<name>A0A1E5V1A9_9POAL</name>
<dbReference type="InterPro" id="IPR004263">
    <property type="entry name" value="Exostosin"/>
</dbReference>
<dbReference type="OrthoDB" id="1924787at2759"/>
<dbReference type="Pfam" id="PF03016">
    <property type="entry name" value="Exostosin_GT47"/>
    <property type="match status" value="1"/>
</dbReference>
<evidence type="ECO:0000256" key="4">
    <source>
        <dbReference type="ARBA" id="ARBA00022968"/>
    </source>
</evidence>
<dbReference type="EMBL" id="LWDX02055124">
    <property type="protein sequence ID" value="OEL18940.1"/>
    <property type="molecule type" value="Genomic_DNA"/>
</dbReference>
<gene>
    <name evidence="8" type="ORF">BAE44_0020042</name>
</gene>
<comment type="similarity">
    <text evidence="2">Belongs to the glycosyltransferase 47 family.</text>
</comment>
<dbReference type="AlphaFoldDB" id="A0A1E5V1A9"/>
<sequence length="643" mass="71122">MKPTTLEPSFQKDAADTPDAGAGGALWPSRACYLVVLATTLWAVASILFKPSAFSLPLLPNVTISHHHHPPHQQQPPPQPSRTGPADRCADAALAQAKADKEKAAAKQEKAKLNKEHANREYQGFRNNYAQHSRFSRAELRLLGTSSTHTCKPMKPTNLGPSFQNDAADADKPDAGTGGALWQSRACYLVVLATTFWAVASILFQPSAFSLPMLPSVTVSRHHHPPHQQQPPPNRTVTVDRCAGRYIYMYDLPPRFNDDIARDCARLRPWMDTCPYVANCGMGRPLGGEDGGGVFPGRGWYATDQFMLDVILRCRMRRYECLTADPARAAAIFVPAYASLDGGRHHWNGTATRDALALDLAAWLARRPEWRAMGGRDHFLPAGRTAWDFLRKTDDDSDWGTKLLRLPAVRNMTALVLEVDTGNRSTTLAVPYPSYFHPAAAADVRAWQDKARTAERRWLFSFAGAARPGSNKTIRAEIFQQCGASSRCRMFRCAKASDCESSPAAVMRVFGSSSFCLQPRGDTATRRSAFDAVLAGCIPVFFHPDSAYTQYTAHLPPDPESWSVLIMHTDVTGRNVSIEETLARIPPEKVEAMREEVIRLIPRLVYADPRSGRVDFEDAFDIAVEAVLDRVAKRRRGDAVEGR</sequence>
<feature type="region of interest" description="Disordered" evidence="6">
    <location>
        <begin position="65"/>
        <end position="122"/>
    </location>
</feature>
<evidence type="ECO:0000256" key="5">
    <source>
        <dbReference type="ARBA" id="ARBA00023034"/>
    </source>
</evidence>
<dbReference type="STRING" id="888268.A0A1E5V1A9"/>
<protein>
    <submittedName>
        <fullName evidence="8">Xyloglucan galactosyltransferase KATAMARI1-like protein</fullName>
    </submittedName>
</protein>
<comment type="caution">
    <text evidence="8">The sequence shown here is derived from an EMBL/GenBank/DDBJ whole genome shotgun (WGS) entry which is preliminary data.</text>
</comment>
<accession>A0A1E5V1A9</accession>
<keyword evidence="3 8" id="KW-0328">Glycosyltransferase</keyword>
<feature type="region of interest" description="Disordered" evidence="6">
    <location>
        <begin position="1"/>
        <end position="20"/>
    </location>
</feature>
<evidence type="ECO:0000313" key="9">
    <source>
        <dbReference type="Proteomes" id="UP000095767"/>
    </source>
</evidence>
<dbReference type="GO" id="GO:0016757">
    <property type="term" value="F:glycosyltransferase activity"/>
    <property type="evidence" value="ECO:0007669"/>
    <property type="project" value="UniProtKB-KW"/>
</dbReference>
<evidence type="ECO:0000259" key="7">
    <source>
        <dbReference type="Pfam" id="PF03016"/>
    </source>
</evidence>
<organism evidence="8 9">
    <name type="scientific">Dichanthelium oligosanthes</name>
    <dbReference type="NCBI Taxonomy" id="888268"/>
    <lineage>
        <taxon>Eukaryota</taxon>
        <taxon>Viridiplantae</taxon>
        <taxon>Streptophyta</taxon>
        <taxon>Embryophyta</taxon>
        <taxon>Tracheophyta</taxon>
        <taxon>Spermatophyta</taxon>
        <taxon>Magnoliopsida</taxon>
        <taxon>Liliopsida</taxon>
        <taxon>Poales</taxon>
        <taxon>Poaceae</taxon>
        <taxon>PACMAD clade</taxon>
        <taxon>Panicoideae</taxon>
        <taxon>Panicodae</taxon>
        <taxon>Paniceae</taxon>
        <taxon>Dichantheliinae</taxon>
        <taxon>Dichanthelium</taxon>
    </lineage>
</organism>
<keyword evidence="8" id="KW-0808">Transferase</keyword>
<evidence type="ECO:0000256" key="3">
    <source>
        <dbReference type="ARBA" id="ARBA00022676"/>
    </source>
</evidence>
<dbReference type="Proteomes" id="UP000095767">
    <property type="component" value="Unassembled WGS sequence"/>
</dbReference>